<evidence type="ECO:0000313" key="1">
    <source>
        <dbReference type="EMBL" id="TNN81106.1"/>
    </source>
</evidence>
<name>A0A4Z2ITD0_9TELE</name>
<comment type="caution">
    <text evidence="1">The sequence shown here is derived from an EMBL/GenBank/DDBJ whole genome shotgun (WGS) entry which is preliminary data.</text>
</comment>
<proteinExistence type="predicted"/>
<accession>A0A4Z2ITD0</accession>
<protein>
    <submittedName>
        <fullName evidence="1">Uncharacterized protein</fullName>
    </submittedName>
</protein>
<evidence type="ECO:0000313" key="2">
    <source>
        <dbReference type="Proteomes" id="UP000314294"/>
    </source>
</evidence>
<dbReference type="AlphaFoldDB" id="A0A4Z2ITD0"/>
<gene>
    <name evidence="1" type="ORF">EYF80_008762</name>
</gene>
<sequence>MEQTKEHLCRVSIFRHCGSLYHLLKIGQQVPSSHQPVPNLHPCSGPRLSVRLVSFRSHVDDLVLLEIRSRAKGVAAAAAAVQQQAGPGVCAQVDLCSDGPRGTHALP</sequence>
<reference evidence="1 2" key="1">
    <citation type="submission" date="2019-03" db="EMBL/GenBank/DDBJ databases">
        <title>First draft genome of Liparis tanakae, snailfish: a comprehensive survey of snailfish specific genes.</title>
        <authorList>
            <person name="Kim W."/>
            <person name="Song I."/>
            <person name="Jeong J.-H."/>
            <person name="Kim D."/>
            <person name="Kim S."/>
            <person name="Ryu S."/>
            <person name="Song J.Y."/>
            <person name="Lee S.K."/>
        </authorList>
    </citation>
    <scope>NUCLEOTIDE SEQUENCE [LARGE SCALE GENOMIC DNA]</scope>
    <source>
        <tissue evidence="1">Muscle</tissue>
    </source>
</reference>
<keyword evidence="2" id="KW-1185">Reference proteome</keyword>
<organism evidence="1 2">
    <name type="scientific">Liparis tanakae</name>
    <name type="common">Tanaka's snailfish</name>
    <dbReference type="NCBI Taxonomy" id="230148"/>
    <lineage>
        <taxon>Eukaryota</taxon>
        <taxon>Metazoa</taxon>
        <taxon>Chordata</taxon>
        <taxon>Craniata</taxon>
        <taxon>Vertebrata</taxon>
        <taxon>Euteleostomi</taxon>
        <taxon>Actinopterygii</taxon>
        <taxon>Neopterygii</taxon>
        <taxon>Teleostei</taxon>
        <taxon>Neoteleostei</taxon>
        <taxon>Acanthomorphata</taxon>
        <taxon>Eupercaria</taxon>
        <taxon>Perciformes</taxon>
        <taxon>Cottioidei</taxon>
        <taxon>Cottales</taxon>
        <taxon>Liparidae</taxon>
        <taxon>Liparis</taxon>
    </lineage>
</organism>
<dbReference type="Proteomes" id="UP000314294">
    <property type="component" value="Unassembled WGS sequence"/>
</dbReference>
<dbReference type="EMBL" id="SRLO01000049">
    <property type="protein sequence ID" value="TNN81106.1"/>
    <property type="molecule type" value="Genomic_DNA"/>
</dbReference>